<evidence type="ECO:0000313" key="1">
    <source>
        <dbReference type="EMBL" id="QEE15983.2"/>
    </source>
</evidence>
<keyword evidence="1" id="KW-0378">Hydrolase</keyword>
<dbReference type="InterPro" id="IPR049049">
    <property type="entry name" value="Beta-AFase-like_GH127_C"/>
</dbReference>
<name>A0A5B9DA49_9ARCH</name>
<sequence>MRSSNKNLKILKEIPISSIQIQDKFWTPRLQRNQEDLLIYQYSQLERTGCIDNFRILAGKKDGIRKGFFFSDSDAYKWAEAAAISLNLTKNQHLLDKLDEFIEIIEKAQHNDGYLYTYNQINFKNRRWSNLPMEHELYCMGHLIEAGIAHFIATNSKKFLNVAIKSADLIVREFLNKSPEKTSGHEEIELALLRLYKITKNLNYLNLSQQFLEQRGKIEHFIPILIRSVLNQRKAEKEIKKGLKKQLKNKKKVRSHDLSENINNKENFLFLIRMLSSALSGTYFQQDIPFNKMYKADGHSVRWGYYMIGHTLLSQETKDYSKIIQLNNIWENTITKRMYLTGGLGSIPIIEGFGRDYELSNKHAYCETCAAISGIFWNWEMLKCTGEAKFADLLEWQLYNASLVGISSMDNLYFYRNVLESDGNFYRSPWFDTACCPSNLSRLWGMVGKYIYTVSSEILWIHQYIGNKSNLSVPLRKKGEAISLSVQLNSSFPWEGECEVTINLDKPTFFSLNLRIPSWVEEYSIFINDQPFSSSEIDKIPENISTASGYSPYRSKYITIKREWNLNDKIRINFPMIIKIHRSHPKVRTNRNKIALSRGPIVYCLEDLDNPKANIPKACINLNEPLKASFLNKLLNGVHILEGKDCFDNSLVFIPYFLWANREISKMQVYVSEK</sequence>
<dbReference type="PANTHER" id="PTHR43465:SF2">
    <property type="entry name" value="DUF1680 DOMAIN PROTEIN (AFU_ORTHOLOGUE AFUA_1G08910)"/>
    <property type="match status" value="1"/>
</dbReference>
<dbReference type="Proteomes" id="UP000321408">
    <property type="component" value="Chromosome"/>
</dbReference>
<evidence type="ECO:0000313" key="2">
    <source>
        <dbReference type="Proteomes" id="UP000321408"/>
    </source>
</evidence>
<dbReference type="InterPro" id="IPR049046">
    <property type="entry name" value="Beta-AFase-like_GH127_middle"/>
</dbReference>
<dbReference type="InterPro" id="IPR008928">
    <property type="entry name" value="6-hairpin_glycosidase_sf"/>
</dbReference>
<organism evidence="1 2">
    <name type="scientific">Promethearchaeum syntrophicum</name>
    <dbReference type="NCBI Taxonomy" id="2594042"/>
    <lineage>
        <taxon>Archaea</taxon>
        <taxon>Promethearchaeati</taxon>
        <taxon>Promethearchaeota</taxon>
        <taxon>Promethearchaeia</taxon>
        <taxon>Promethearchaeales</taxon>
        <taxon>Promethearchaeaceae</taxon>
        <taxon>Promethearchaeum</taxon>
    </lineage>
</organism>
<dbReference type="EMBL" id="CP042905">
    <property type="protein sequence ID" value="QEE15983.2"/>
    <property type="molecule type" value="Genomic_DNA"/>
</dbReference>
<dbReference type="Pfam" id="PF20736">
    <property type="entry name" value="Glyco_hydro127M"/>
    <property type="match status" value="1"/>
</dbReference>
<reference evidence="1 2" key="2">
    <citation type="journal article" date="2024" name="Int. J. Syst. Evol. Microbiol.">
        <title>Promethearchaeum syntrophicum gen. nov., sp. nov., an anaerobic, obligately syntrophic archaeon, the first isolate of the lineage 'Asgard' archaea, and proposal of the new archaeal phylum Promethearchaeota phyl. nov. and kingdom Promethearchaeati regn. nov.</title>
        <authorList>
            <person name="Imachi H."/>
            <person name="Nobu M.K."/>
            <person name="Kato S."/>
            <person name="Takaki Y."/>
            <person name="Miyazaki M."/>
            <person name="Miyata M."/>
            <person name="Ogawara M."/>
            <person name="Saito Y."/>
            <person name="Sakai S."/>
            <person name="Tahara Y.O."/>
            <person name="Takano Y."/>
            <person name="Tasumi E."/>
            <person name="Uematsu K."/>
            <person name="Yoshimura T."/>
            <person name="Itoh T."/>
            <person name="Ohkuma M."/>
            <person name="Takai K."/>
        </authorList>
    </citation>
    <scope>NUCLEOTIDE SEQUENCE [LARGE SCALE GENOMIC DNA]</scope>
    <source>
        <strain evidence="1 2">MK-D1</strain>
    </source>
</reference>
<accession>A0A5B9DA49</accession>
<keyword evidence="2" id="KW-1185">Reference proteome</keyword>
<dbReference type="InterPro" id="IPR012878">
    <property type="entry name" value="Beta-AFase-like_GH127_cat"/>
</dbReference>
<dbReference type="Pfam" id="PF20737">
    <property type="entry name" value="Glyco_hydro127C"/>
    <property type="match status" value="1"/>
</dbReference>
<dbReference type="KEGG" id="psyt:DSAG12_01811"/>
<dbReference type="SUPFAM" id="SSF48208">
    <property type="entry name" value="Six-hairpin glycosidases"/>
    <property type="match status" value="1"/>
</dbReference>
<dbReference type="Pfam" id="PF07944">
    <property type="entry name" value="Beta-AFase-like_GH127_cat"/>
    <property type="match status" value="1"/>
</dbReference>
<dbReference type="InterPro" id="IPR049174">
    <property type="entry name" value="Beta-AFase-like"/>
</dbReference>
<dbReference type="GO" id="GO:0005975">
    <property type="term" value="P:carbohydrate metabolic process"/>
    <property type="evidence" value="ECO:0007669"/>
    <property type="project" value="InterPro"/>
</dbReference>
<dbReference type="AlphaFoldDB" id="A0A5B9DA49"/>
<protein>
    <submittedName>
        <fullName evidence="1">Glycoside hydrolase family 127 protein</fullName>
    </submittedName>
</protein>
<reference evidence="1 2" key="1">
    <citation type="journal article" date="2020" name="Nature">
        <title>Isolation of an archaeon at the prokaryote-eukaryote interface.</title>
        <authorList>
            <person name="Imachi H."/>
            <person name="Nobu M.K."/>
            <person name="Nakahara N."/>
            <person name="Morono Y."/>
            <person name="Ogawara M."/>
            <person name="Takaki Y."/>
            <person name="Takano Y."/>
            <person name="Uematsu K."/>
            <person name="Ikuta T."/>
            <person name="Ito M."/>
            <person name="Matsui Y."/>
            <person name="Miyazaki M."/>
            <person name="Murata K."/>
            <person name="Saito Y."/>
            <person name="Sakai S."/>
            <person name="Song C."/>
            <person name="Tasumi E."/>
            <person name="Yamanaka Y."/>
            <person name="Yamaguchi T."/>
            <person name="Kamagata Y."/>
            <person name="Tamaki H."/>
            <person name="Takai K."/>
        </authorList>
    </citation>
    <scope>NUCLEOTIDE SEQUENCE [LARGE SCALE GENOMIC DNA]</scope>
    <source>
        <strain evidence="1 2">MK-D1</strain>
    </source>
</reference>
<gene>
    <name evidence="1" type="ORF">DSAG12_01811</name>
</gene>
<dbReference type="PANTHER" id="PTHR43465">
    <property type="entry name" value="DUF1680 DOMAIN PROTEIN (AFU_ORTHOLOGUE AFUA_1G08910)"/>
    <property type="match status" value="1"/>
</dbReference>
<dbReference type="OrthoDB" id="371693at2157"/>
<proteinExistence type="predicted"/>